<sequence>MFILPSLAGHRSRACRTLAGLVLGSLLAAGLAQAAPQDGALESVVVLVDHAKVVRLPAKAQTVIVGNPAIADVAVQRNGVMVVTGKSFGVTNLIALDAGGTLLAESLVRVGAASDSVLTVQRGMERQSYSCTPDCQPSVQLGDAQKFFGEAGAQITSRNALATGSK</sequence>
<comment type="caution">
    <text evidence="3">The sequence shown here is derived from an EMBL/GenBank/DDBJ whole genome shotgun (WGS) entry which is preliminary data.</text>
</comment>
<organism evidence="3 4">
    <name type="scientific">Bosea minatitlanensis</name>
    <dbReference type="NCBI Taxonomy" id="128782"/>
    <lineage>
        <taxon>Bacteria</taxon>
        <taxon>Pseudomonadati</taxon>
        <taxon>Pseudomonadota</taxon>
        <taxon>Alphaproteobacteria</taxon>
        <taxon>Hyphomicrobiales</taxon>
        <taxon>Boseaceae</taxon>
        <taxon>Bosea</taxon>
    </lineage>
</organism>
<feature type="signal peptide" evidence="1">
    <location>
        <begin position="1"/>
        <end position="34"/>
    </location>
</feature>
<gene>
    <name evidence="3" type="ORF">ACFPK2_15380</name>
</gene>
<dbReference type="Proteomes" id="UP001595976">
    <property type="component" value="Unassembled WGS sequence"/>
</dbReference>
<evidence type="ECO:0000259" key="2">
    <source>
        <dbReference type="Pfam" id="PF13629"/>
    </source>
</evidence>
<accession>A0ABW0F4N4</accession>
<keyword evidence="1" id="KW-0732">Signal</keyword>
<evidence type="ECO:0000313" key="4">
    <source>
        <dbReference type="Proteomes" id="UP001595976"/>
    </source>
</evidence>
<dbReference type="EMBL" id="JBHSLI010000006">
    <property type="protein sequence ID" value="MFC5294369.1"/>
    <property type="molecule type" value="Genomic_DNA"/>
</dbReference>
<dbReference type="Pfam" id="PF13629">
    <property type="entry name" value="T2SS-T3SS_pil_N"/>
    <property type="match status" value="1"/>
</dbReference>
<reference evidence="4" key="1">
    <citation type="journal article" date="2019" name="Int. J. Syst. Evol. Microbiol.">
        <title>The Global Catalogue of Microorganisms (GCM) 10K type strain sequencing project: providing services to taxonomists for standard genome sequencing and annotation.</title>
        <authorList>
            <consortium name="The Broad Institute Genomics Platform"/>
            <consortium name="The Broad Institute Genome Sequencing Center for Infectious Disease"/>
            <person name="Wu L."/>
            <person name="Ma J."/>
        </authorList>
    </citation>
    <scope>NUCLEOTIDE SEQUENCE [LARGE SCALE GENOMIC DNA]</scope>
    <source>
        <strain evidence="4">CGMCC 1.15643</strain>
    </source>
</reference>
<feature type="chain" id="PRO_5045849765" evidence="1">
    <location>
        <begin position="35"/>
        <end position="166"/>
    </location>
</feature>
<keyword evidence="4" id="KW-1185">Reference proteome</keyword>
<evidence type="ECO:0000313" key="3">
    <source>
        <dbReference type="EMBL" id="MFC5294369.1"/>
    </source>
</evidence>
<protein>
    <submittedName>
        <fullName evidence="3">Pilus assembly protein N-terminal domain-containing protein</fullName>
    </submittedName>
</protein>
<dbReference type="RefSeq" id="WP_158446789.1">
    <property type="nucleotide sequence ID" value="NZ_JAOAOS010000009.1"/>
</dbReference>
<proteinExistence type="predicted"/>
<feature type="domain" description="Pilus formation protein N-terminal" evidence="2">
    <location>
        <begin position="43"/>
        <end position="110"/>
    </location>
</feature>
<name>A0ABW0F4N4_9HYPH</name>
<dbReference type="InterPro" id="IPR032789">
    <property type="entry name" value="T2SS-T3SS_pil_N"/>
</dbReference>
<evidence type="ECO:0000256" key="1">
    <source>
        <dbReference type="SAM" id="SignalP"/>
    </source>
</evidence>